<dbReference type="InterPro" id="IPR033871">
    <property type="entry name" value="LSm5"/>
</dbReference>
<feature type="domain" description="Calponin-homology (CH)" evidence="12">
    <location>
        <begin position="16"/>
        <end position="118"/>
    </location>
</feature>
<evidence type="ECO:0000313" key="15">
    <source>
        <dbReference type="EMBL" id="KAK6758961.1"/>
    </source>
</evidence>
<keyword evidence="8" id="KW-0131">Cell cycle</keyword>
<evidence type="ECO:0000256" key="3">
    <source>
        <dbReference type="ARBA" id="ARBA00022490"/>
    </source>
</evidence>
<evidence type="ECO:0008006" key="17">
    <source>
        <dbReference type="Google" id="ProtNLM"/>
    </source>
</evidence>
<dbReference type="PROSITE" id="PS51230">
    <property type="entry name" value="EB1_C"/>
    <property type="match status" value="1"/>
</dbReference>
<protein>
    <recommendedName>
        <fullName evidence="17">U6 snRNA-associated Sm-like protein LSm5</fullName>
    </recommendedName>
</protein>
<dbReference type="PROSITE" id="PS50021">
    <property type="entry name" value="CH"/>
    <property type="match status" value="1"/>
</dbReference>
<evidence type="ECO:0000259" key="14">
    <source>
        <dbReference type="PROSITE" id="PS52002"/>
    </source>
</evidence>
<evidence type="ECO:0000256" key="8">
    <source>
        <dbReference type="ARBA" id="ARBA00023306"/>
    </source>
</evidence>
<feature type="compositionally biased region" description="Low complexity" evidence="11">
    <location>
        <begin position="218"/>
        <end position="230"/>
    </location>
</feature>
<dbReference type="InterPro" id="IPR001163">
    <property type="entry name" value="Sm_dom_euk/arc"/>
</dbReference>
<sequence>MASVVNVYATSATTENLSRHEMLMWVNDCLQSNFSKIEQLHTGAGYAQFTDFLFPGSIPLKKVKWNSHLELDWLGNWKIVQTSWKSLGVEKVVPVDRLIKGKFQDNFEFLQWFKKFFDANYDGHEYNPLDARGGEPLPAETAPGKPSGPAAMSTRMQMPTRTNSAGVTRTGPPSRNASNYSINATNATPAKPRPASAAQRHAAPAPAKTNNNVAPKQPSATAARPSAAPSVDAMQLKQLKEEVDDLTRQLGESDAVMSSLEKERDFYFNKLRQIEVVCQDNESIGTVEMRSSNGRLRDFLYFQYHHILQFIRELRDLLPFFPSMLCCCNGLRSIMASTTTNPSTLLPLELVDKCIGSRIWVIMKGEKEIVGTLMGFDDYVNMVLEDVVEYEQTPDGKRVTKLDTILLNGNHITMLVPGGEGPEV</sequence>
<keyword evidence="5 9" id="KW-0493">Microtubule</keyword>
<dbReference type="Pfam" id="PF00307">
    <property type="entry name" value="CH"/>
    <property type="match status" value="1"/>
</dbReference>
<evidence type="ECO:0000256" key="4">
    <source>
        <dbReference type="ARBA" id="ARBA00022618"/>
    </source>
</evidence>
<keyword evidence="10" id="KW-0175">Coiled coil</keyword>
<evidence type="ECO:0000256" key="5">
    <source>
        <dbReference type="ARBA" id="ARBA00022701"/>
    </source>
</evidence>
<evidence type="ECO:0000256" key="7">
    <source>
        <dbReference type="ARBA" id="ARBA00023212"/>
    </source>
</evidence>
<evidence type="ECO:0000313" key="16">
    <source>
        <dbReference type="Proteomes" id="UP001303046"/>
    </source>
</evidence>
<dbReference type="Gene3D" id="2.30.30.100">
    <property type="match status" value="1"/>
</dbReference>
<gene>
    <name evidence="15" type="primary">Necator_chrV.g21076</name>
    <name evidence="15" type="ORF">RB195_016283</name>
</gene>
<dbReference type="InterPro" id="IPR010920">
    <property type="entry name" value="LSM_dom_sf"/>
</dbReference>
<dbReference type="SMART" id="SM00651">
    <property type="entry name" value="Sm"/>
    <property type="match status" value="1"/>
</dbReference>
<feature type="domain" description="Sm" evidence="14">
    <location>
        <begin position="346"/>
        <end position="421"/>
    </location>
</feature>
<dbReference type="InterPro" id="IPR001715">
    <property type="entry name" value="CH_dom"/>
</dbReference>
<dbReference type="SUPFAM" id="SSF50182">
    <property type="entry name" value="Sm-like ribonucleoproteins"/>
    <property type="match status" value="1"/>
</dbReference>
<keyword evidence="7" id="KW-0206">Cytoskeleton</keyword>
<feature type="region of interest" description="Disordered" evidence="11">
    <location>
        <begin position="128"/>
        <end position="231"/>
    </location>
</feature>
<dbReference type="SUPFAM" id="SSF140612">
    <property type="entry name" value="EB1 dimerisation domain-like"/>
    <property type="match status" value="1"/>
</dbReference>
<dbReference type="Proteomes" id="UP001303046">
    <property type="component" value="Unassembled WGS sequence"/>
</dbReference>
<feature type="compositionally biased region" description="Polar residues" evidence="11">
    <location>
        <begin position="154"/>
        <end position="188"/>
    </location>
</feature>
<feature type="coiled-coil region" evidence="10">
    <location>
        <begin position="236"/>
        <end position="263"/>
    </location>
</feature>
<dbReference type="Gene3D" id="1.10.418.10">
    <property type="entry name" value="Calponin-like domain"/>
    <property type="match status" value="1"/>
</dbReference>
<dbReference type="InterPro" id="IPR036872">
    <property type="entry name" value="CH_dom_sf"/>
</dbReference>
<evidence type="ECO:0000256" key="10">
    <source>
        <dbReference type="SAM" id="Coils"/>
    </source>
</evidence>
<evidence type="ECO:0000259" key="12">
    <source>
        <dbReference type="PROSITE" id="PS50021"/>
    </source>
</evidence>
<dbReference type="Pfam" id="PF01423">
    <property type="entry name" value="LSM"/>
    <property type="match status" value="1"/>
</dbReference>
<evidence type="ECO:0000259" key="13">
    <source>
        <dbReference type="PROSITE" id="PS51230"/>
    </source>
</evidence>
<dbReference type="InterPro" id="IPR027328">
    <property type="entry name" value="MAPRE"/>
</dbReference>
<comment type="similarity">
    <text evidence="2">Belongs to the MAPRE family.</text>
</comment>
<name>A0ABR1E8J0_NECAM</name>
<dbReference type="InterPro" id="IPR047575">
    <property type="entry name" value="Sm"/>
</dbReference>
<evidence type="ECO:0000256" key="1">
    <source>
        <dbReference type="ARBA" id="ARBA00004245"/>
    </source>
</evidence>
<evidence type="ECO:0000256" key="9">
    <source>
        <dbReference type="PROSITE-ProRule" id="PRU00576"/>
    </source>
</evidence>
<dbReference type="Pfam" id="PF03271">
    <property type="entry name" value="EB1"/>
    <property type="match status" value="1"/>
</dbReference>
<dbReference type="CDD" id="cd01732">
    <property type="entry name" value="LSm5"/>
    <property type="match status" value="1"/>
</dbReference>
<organism evidence="15 16">
    <name type="scientific">Necator americanus</name>
    <name type="common">Human hookworm</name>
    <dbReference type="NCBI Taxonomy" id="51031"/>
    <lineage>
        <taxon>Eukaryota</taxon>
        <taxon>Metazoa</taxon>
        <taxon>Ecdysozoa</taxon>
        <taxon>Nematoda</taxon>
        <taxon>Chromadorea</taxon>
        <taxon>Rhabditida</taxon>
        <taxon>Rhabditina</taxon>
        <taxon>Rhabditomorpha</taxon>
        <taxon>Strongyloidea</taxon>
        <taxon>Ancylostomatidae</taxon>
        <taxon>Bunostominae</taxon>
        <taxon>Necator</taxon>
    </lineage>
</organism>
<accession>A0ABR1E8J0</accession>
<feature type="domain" description="EB1 C-terminal" evidence="13">
    <location>
        <begin position="235"/>
        <end position="309"/>
    </location>
</feature>
<dbReference type="EMBL" id="JAVFWL010000005">
    <property type="protein sequence ID" value="KAK6758961.1"/>
    <property type="molecule type" value="Genomic_DNA"/>
</dbReference>
<comment type="caution">
    <text evidence="15">The sequence shown here is derived from an EMBL/GenBank/DDBJ whole genome shotgun (WGS) entry which is preliminary data.</text>
</comment>
<dbReference type="SUPFAM" id="SSF47576">
    <property type="entry name" value="Calponin-homology domain, CH-domain"/>
    <property type="match status" value="1"/>
</dbReference>
<reference evidence="15 16" key="1">
    <citation type="submission" date="2023-08" db="EMBL/GenBank/DDBJ databases">
        <title>A Necator americanus chromosomal reference genome.</title>
        <authorList>
            <person name="Ilik V."/>
            <person name="Petrzelkova K.J."/>
            <person name="Pardy F."/>
            <person name="Fuh T."/>
            <person name="Niatou-Singa F.S."/>
            <person name="Gouil Q."/>
            <person name="Baker L."/>
            <person name="Ritchie M.E."/>
            <person name="Jex A.R."/>
            <person name="Gazzola D."/>
            <person name="Li H."/>
            <person name="Toshio Fujiwara R."/>
            <person name="Zhan B."/>
            <person name="Aroian R.V."/>
            <person name="Pafco B."/>
            <person name="Schwarz E.M."/>
        </authorList>
    </citation>
    <scope>NUCLEOTIDE SEQUENCE [LARGE SCALE GENOMIC DNA]</scope>
    <source>
        <strain evidence="15 16">Aroian</strain>
        <tissue evidence="15">Whole animal</tissue>
    </source>
</reference>
<evidence type="ECO:0000256" key="6">
    <source>
        <dbReference type="ARBA" id="ARBA00022776"/>
    </source>
</evidence>
<evidence type="ECO:0000256" key="11">
    <source>
        <dbReference type="SAM" id="MobiDB-lite"/>
    </source>
</evidence>
<feature type="compositionally biased region" description="Low complexity" evidence="11">
    <location>
        <begin position="193"/>
        <end position="207"/>
    </location>
</feature>
<dbReference type="PROSITE" id="PS52002">
    <property type="entry name" value="SM"/>
    <property type="match status" value="1"/>
</dbReference>
<dbReference type="PANTHER" id="PTHR10623">
    <property type="entry name" value="MICROTUBULE-ASSOCIATED PROTEIN RP/EB FAMILY MEMBER"/>
    <property type="match status" value="1"/>
</dbReference>
<evidence type="ECO:0000256" key="2">
    <source>
        <dbReference type="ARBA" id="ARBA00010729"/>
    </source>
</evidence>
<keyword evidence="16" id="KW-1185">Reference proteome</keyword>
<keyword evidence="3" id="KW-0963">Cytoplasm</keyword>
<dbReference type="Gene3D" id="1.20.5.1430">
    <property type="match status" value="1"/>
</dbReference>
<keyword evidence="4" id="KW-0132">Cell division</keyword>
<keyword evidence="6" id="KW-0498">Mitosis</keyword>
<dbReference type="InterPro" id="IPR036133">
    <property type="entry name" value="EB1_C_sf"/>
</dbReference>
<proteinExistence type="inferred from homology"/>
<dbReference type="InterPro" id="IPR004953">
    <property type="entry name" value="EB1_C"/>
</dbReference>
<comment type="subcellular location">
    <subcellularLocation>
        <location evidence="1">Cytoplasm</location>
        <location evidence="1">Cytoskeleton</location>
    </subcellularLocation>
</comment>